<dbReference type="Pfam" id="PF00501">
    <property type="entry name" value="AMP-binding"/>
    <property type="match status" value="1"/>
</dbReference>
<evidence type="ECO:0000256" key="2">
    <source>
        <dbReference type="ARBA" id="ARBA00022598"/>
    </source>
</evidence>
<dbReference type="SUPFAM" id="SSF56801">
    <property type="entry name" value="Acetyl-CoA synthetase-like"/>
    <property type="match status" value="1"/>
</dbReference>
<evidence type="ECO:0000313" key="5">
    <source>
        <dbReference type="EMBL" id="TCP29266.1"/>
    </source>
</evidence>
<dbReference type="Gene3D" id="3.30.300.30">
    <property type="match status" value="1"/>
</dbReference>
<dbReference type="InterPro" id="IPR025110">
    <property type="entry name" value="AMP-bd_C"/>
</dbReference>
<feature type="domain" description="AMP-binding enzyme C-terminal" evidence="4">
    <location>
        <begin position="415"/>
        <end position="489"/>
    </location>
</feature>
<dbReference type="EMBL" id="SLXK01000011">
    <property type="protein sequence ID" value="TCP29266.1"/>
    <property type="molecule type" value="Genomic_DNA"/>
</dbReference>
<proteinExistence type="inferred from homology"/>
<dbReference type="InterPro" id="IPR050237">
    <property type="entry name" value="ATP-dep_AMP-bd_enzyme"/>
</dbReference>
<dbReference type="Pfam" id="PF13193">
    <property type="entry name" value="AMP-binding_C"/>
    <property type="match status" value="1"/>
</dbReference>
<evidence type="ECO:0000313" key="6">
    <source>
        <dbReference type="Proteomes" id="UP000295416"/>
    </source>
</evidence>
<dbReference type="Gene3D" id="3.40.50.12780">
    <property type="entry name" value="N-terminal domain of ligase-like"/>
    <property type="match status" value="1"/>
</dbReference>
<evidence type="ECO:0000259" key="3">
    <source>
        <dbReference type="Pfam" id="PF00501"/>
    </source>
</evidence>
<keyword evidence="6" id="KW-1185">Reference proteome</keyword>
<dbReference type="GO" id="GO:0016878">
    <property type="term" value="F:acid-thiol ligase activity"/>
    <property type="evidence" value="ECO:0007669"/>
    <property type="project" value="UniProtKB-ARBA"/>
</dbReference>
<dbReference type="FunFam" id="3.30.300.30:FF:000008">
    <property type="entry name" value="2,3-dihydroxybenzoate-AMP ligase"/>
    <property type="match status" value="1"/>
</dbReference>
<dbReference type="InterPro" id="IPR020845">
    <property type="entry name" value="AMP-binding_CS"/>
</dbReference>
<sequence length="501" mass="55549">MDTIQHILTTRAEQTPELEALVAGGKRYTFQEYNERARKLAHYLLTADVQKGDRIAILGKNNHTFPTIIQAAIKIGAIAVPLNTHLTSYELDGIILNSKPKVFFYDDEFSNTVNASENTSMITNIIKTCIGMETTAEFDNLFAGQPITDPTVAAEPEDPAAILFTSGTTGNPKGCIIGHHQVASYFNQMENLSFRQSGGRYLAVHPLFHMSGFLNILNAIHYGLTIVCLPDQDPAKIWAIINEEKITTMMAFPSLYTYMMEEFKQNNWEAPSLKSVSAGGTPVPEQLIKQYADAGIMMGQGFGSTEAWGVSYWHPQMGFEKVSSAGKPFNHVEVKIVDPESGDELQAGTIGEIIIKSPFLFRGYWNNPSATDSVLINGWYHIGDAGYLDEDGYLYITGRYKDMIVCGGDNIYPDQVEEVIYECDGVLEAAVIGIPDDFWGEVPRAYIVQSADGCLTDKDIIQHCQKKIADYKVPEIVFVDQLPKNSLGKILKRDLRKEAVG</sequence>
<dbReference type="InterPro" id="IPR042099">
    <property type="entry name" value="ANL_N_sf"/>
</dbReference>
<dbReference type="RefSeq" id="WP_132745922.1">
    <property type="nucleotide sequence ID" value="NZ_SLXK01000011.1"/>
</dbReference>
<feature type="domain" description="AMP-dependent synthetase/ligase" evidence="3">
    <location>
        <begin position="9"/>
        <end position="365"/>
    </location>
</feature>
<accession>A0A4V6NQN7</accession>
<evidence type="ECO:0000259" key="4">
    <source>
        <dbReference type="Pfam" id="PF13193"/>
    </source>
</evidence>
<dbReference type="PROSITE" id="PS00455">
    <property type="entry name" value="AMP_BINDING"/>
    <property type="match status" value="1"/>
</dbReference>
<dbReference type="OrthoDB" id="9757771at2"/>
<protein>
    <submittedName>
        <fullName evidence="5">Acyl-CoA synthetase (AMP-forming)/AMP-acid ligase II</fullName>
    </submittedName>
</protein>
<name>A0A4V6NQN7_9BACL</name>
<evidence type="ECO:0000256" key="1">
    <source>
        <dbReference type="ARBA" id="ARBA00006432"/>
    </source>
</evidence>
<organism evidence="5 6">
    <name type="scientific">Scopulibacillus darangshiensis</name>
    <dbReference type="NCBI Taxonomy" id="442528"/>
    <lineage>
        <taxon>Bacteria</taxon>
        <taxon>Bacillati</taxon>
        <taxon>Bacillota</taxon>
        <taxon>Bacilli</taxon>
        <taxon>Bacillales</taxon>
        <taxon>Sporolactobacillaceae</taxon>
        <taxon>Scopulibacillus</taxon>
    </lineage>
</organism>
<comment type="caution">
    <text evidence="5">The sequence shown here is derived from an EMBL/GenBank/DDBJ whole genome shotgun (WGS) entry which is preliminary data.</text>
</comment>
<gene>
    <name evidence="5" type="ORF">EV207_11168</name>
</gene>
<dbReference type="InterPro" id="IPR000873">
    <property type="entry name" value="AMP-dep_synth/lig_dom"/>
</dbReference>
<dbReference type="AlphaFoldDB" id="A0A4V6NQN7"/>
<keyword evidence="2 5" id="KW-0436">Ligase</keyword>
<comment type="similarity">
    <text evidence="1">Belongs to the ATP-dependent AMP-binding enzyme family.</text>
</comment>
<dbReference type="PANTHER" id="PTHR43767">
    <property type="entry name" value="LONG-CHAIN-FATTY-ACID--COA LIGASE"/>
    <property type="match status" value="1"/>
</dbReference>
<dbReference type="InterPro" id="IPR045851">
    <property type="entry name" value="AMP-bd_C_sf"/>
</dbReference>
<dbReference type="Proteomes" id="UP000295416">
    <property type="component" value="Unassembled WGS sequence"/>
</dbReference>
<dbReference type="PANTHER" id="PTHR43767:SF1">
    <property type="entry name" value="NONRIBOSOMAL PEPTIDE SYNTHASE PES1 (EUROFUNG)-RELATED"/>
    <property type="match status" value="1"/>
</dbReference>
<reference evidence="5 6" key="1">
    <citation type="submission" date="2019-03" db="EMBL/GenBank/DDBJ databases">
        <title>Genomic Encyclopedia of Type Strains, Phase IV (KMG-IV): sequencing the most valuable type-strain genomes for metagenomic binning, comparative biology and taxonomic classification.</title>
        <authorList>
            <person name="Goeker M."/>
        </authorList>
    </citation>
    <scope>NUCLEOTIDE SEQUENCE [LARGE SCALE GENOMIC DNA]</scope>
    <source>
        <strain evidence="5 6">DSM 19377</strain>
    </source>
</reference>